<keyword evidence="3" id="KW-1185">Reference proteome</keyword>
<keyword evidence="1" id="KW-0812">Transmembrane</keyword>
<evidence type="ECO:0000313" key="2">
    <source>
        <dbReference type="EMBL" id="OKL53417.1"/>
    </source>
</evidence>
<sequence>MLLLEAFVALFFALVLYGLRITDGQTAALIGGGVGALALASAGLMRTRVGLVLGTVTQVALLAAGILLPDMILLGIIFAILWGVSVYLGTKIDRERGERYEAELAHFRASGSLE</sequence>
<evidence type="ECO:0000313" key="3">
    <source>
        <dbReference type="Proteomes" id="UP000185628"/>
    </source>
</evidence>
<dbReference type="Pfam" id="PF14017">
    <property type="entry name" value="DUF4233"/>
    <property type="match status" value="1"/>
</dbReference>
<comment type="caution">
    <text evidence="2">The sequence shown here is derived from an EMBL/GenBank/DDBJ whole genome shotgun (WGS) entry which is preliminary data.</text>
</comment>
<dbReference type="InterPro" id="IPR025327">
    <property type="entry name" value="DUF4233"/>
</dbReference>
<evidence type="ECO:0008006" key="4">
    <source>
        <dbReference type="Google" id="ProtNLM"/>
    </source>
</evidence>
<accession>A0A1Q5Q0V6</accession>
<dbReference type="Proteomes" id="UP000185628">
    <property type="component" value="Unassembled WGS sequence"/>
</dbReference>
<protein>
    <recommendedName>
        <fullName evidence="4">DUF4233 domain-containing protein</fullName>
    </recommendedName>
</protein>
<gene>
    <name evidence="2" type="ORF">BSZ39_09640</name>
</gene>
<keyword evidence="1" id="KW-1133">Transmembrane helix</keyword>
<organism evidence="2 3">
    <name type="scientific">Bowdeniella nasicola</name>
    <dbReference type="NCBI Taxonomy" id="208480"/>
    <lineage>
        <taxon>Bacteria</taxon>
        <taxon>Bacillati</taxon>
        <taxon>Actinomycetota</taxon>
        <taxon>Actinomycetes</taxon>
        <taxon>Actinomycetales</taxon>
        <taxon>Actinomycetaceae</taxon>
        <taxon>Bowdeniella</taxon>
    </lineage>
</organism>
<feature type="transmembrane region" description="Helical" evidence="1">
    <location>
        <begin position="28"/>
        <end position="44"/>
    </location>
</feature>
<keyword evidence="1" id="KW-0472">Membrane</keyword>
<dbReference type="EMBL" id="MQVR01000063">
    <property type="protein sequence ID" value="OKL53417.1"/>
    <property type="molecule type" value="Genomic_DNA"/>
</dbReference>
<dbReference type="STRING" id="208480.SAMN02910418_01896"/>
<evidence type="ECO:0000256" key="1">
    <source>
        <dbReference type="SAM" id="Phobius"/>
    </source>
</evidence>
<feature type="transmembrane region" description="Helical" evidence="1">
    <location>
        <begin position="49"/>
        <end position="66"/>
    </location>
</feature>
<reference evidence="3" key="1">
    <citation type="submission" date="2016-12" db="EMBL/GenBank/DDBJ databases">
        <authorList>
            <person name="Meng X."/>
        </authorList>
    </citation>
    <scope>NUCLEOTIDE SEQUENCE [LARGE SCALE GENOMIC DNA]</scope>
    <source>
        <strain evidence="3">DSM 19116</strain>
    </source>
</reference>
<dbReference type="AlphaFoldDB" id="A0A1Q5Q0V6"/>
<proteinExistence type="predicted"/>
<feature type="transmembrane region" description="Helical" evidence="1">
    <location>
        <begin position="72"/>
        <end position="90"/>
    </location>
</feature>
<name>A0A1Q5Q0V6_9ACTO</name>